<proteinExistence type="predicted"/>
<gene>
    <name evidence="1" type="ORF">GGD89_001026</name>
</gene>
<dbReference type="RefSeq" id="WP_184043037.1">
    <property type="nucleotide sequence ID" value="NZ_JACIGK010000006.1"/>
</dbReference>
<reference evidence="1 2" key="1">
    <citation type="submission" date="2020-08" db="EMBL/GenBank/DDBJ databases">
        <title>Genome sequencing of Purple Non-Sulfur Bacteria from various extreme environments.</title>
        <authorList>
            <person name="Mayer M."/>
        </authorList>
    </citation>
    <scope>NUCLEOTIDE SEQUENCE [LARGE SCALE GENOMIC DNA]</scope>
    <source>
        <strain evidence="1 2">JA131</strain>
    </source>
</reference>
<dbReference type="AlphaFoldDB" id="A0A7W6RBP1"/>
<comment type="caution">
    <text evidence="1">The sequence shown here is derived from an EMBL/GenBank/DDBJ whole genome shotgun (WGS) entry which is preliminary data.</text>
</comment>
<organism evidence="1 2">
    <name type="scientific">Roseospira visakhapatnamensis</name>
    <dbReference type="NCBI Taxonomy" id="390880"/>
    <lineage>
        <taxon>Bacteria</taxon>
        <taxon>Pseudomonadati</taxon>
        <taxon>Pseudomonadota</taxon>
        <taxon>Alphaproteobacteria</taxon>
        <taxon>Rhodospirillales</taxon>
        <taxon>Rhodospirillaceae</taxon>
        <taxon>Roseospira</taxon>
    </lineage>
</organism>
<protein>
    <submittedName>
        <fullName evidence="1">Phage repressor protein C with HTH and peptisase S24 domain</fullName>
    </submittedName>
</protein>
<evidence type="ECO:0000313" key="2">
    <source>
        <dbReference type="Proteomes" id="UP000554286"/>
    </source>
</evidence>
<evidence type="ECO:0000313" key="1">
    <source>
        <dbReference type="EMBL" id="MBB4265407.1"/>
    </source>
</evidence>
<sequence length="150" mass="16517">MNPEIDTDAGFRARLGELVADAPPFQWAKQAGVPPGSWDRAWNKGAIPKAPHLIRIAEHGGVTLDWLLTGDGPMHRDGSAEQPKQAVDTDLLRDCIEVLHEELDLREVKLTPTQEAEAISLLYDLARPESGQRTKPVDRGVVVRILRMAG</sequence>
<keyword evidence="2" id="KW-1185">Reference proteome</keyword>
<dbReference type="Proteomes" id="UP000554286">
    <property type="component" value="Unassembled WGS sequence"/>
</dbReference>
<dbReference type="InterPro" id="IPR010982">
    <property type="entry name" value="Lambda_DNA-bd_dom_sf"/>
</dbReference>
<dbReference type="GO" id="GO:0003677">
    <property type="term" value="F:DNA binding"/>
    <property type="evidence" value="ECO:0007669"/>
    <property type="project" value="InterPro"/>
</dbReference>
<dbReference type="EMBL" id="JACIGK010000006">
    <property type="protein sequence ID" value="MBB4265407.1"/>
    <property type="molecule type" value="Genomic_DNA"/>
</dbReference>
<accession>A0A7W6RBP1</accession>
<dbReference type="Gene3D" id="1.10.260.40">
    <property type="entry name" value="lambda repressor-like DNA-binding domains"/>
    <property type="match status" value="1"/>
</dbReference>
<name>A0A7W6RBP1_9PROT</name>